<reference evidence="1 2" key="1">
    <citation type="submission" date="2014-06" db="EMBL/GenBank/DDBJ databases">
        <title>Whole Genome Sequences of Three Symbiotic Endozoicomonas Bacteria.</title>
        <authorList>
            <person name="Neave M.J."/>
            <person name="Apprill A."/>
            <person name="Voolstra C.R."/>
        </authorList>
    </citation>
    <scope>NUCLEOTIDE SEQUENCE [LARGE SCALE GENOMIC DNA]</scope>
    <source>
        <strain evidence="1 2">DSM 22380</strain>
    </source>
</reference>
<dbReference type="InterPro" id="IPR011330">
    <property type="entry name" value="Glyco_hydro/deAcase_b/a-brl"/>
</dbReference>
<evidence type="ECO:0000313" key="1">
    <source>
        <dbReference type="EMBL" id="KEI72740.1"/>
    </source>
</evidence>
<accession>A0A081KF14</accession>
<dbReference type="CDD" id="cd10787">
    <property type="entry name" value="LamB_YcsF_like"/>
    <property type="match status" value="1"/>
</dbReference>
<dbReference type="Pfam" id="PF03746">
    <property type="entry name" value="LamB_YcsF"/>
    <property type="match status" value="1"/>
</dbReference>
<dbReference type="NCBIfam" id="NF003816">
    <property type="entry name" value="PRK05406.1-5"/>
    <property type="match status" value="1"/>
</dbReference>
<dbReference type="NCBIfam" id="NF003814">
    <property type="entry name" value="PRK05406.1-3"/>
    <property type="match status" value="1"/>
</dbReference>
<dbReference type="AlphaFoldDB" id="A0A081KF14"/>
<dbReference type="EMBL" id="JOJP01000001">
    <property type="protein sequence ID" value="KEI72740.1"/>
    <property type="molecule type" value="Genomic_DNA"/>
</dbReference>
<protein>
    <recommendedName>
        <fullName evidence="3">LamB/YcsF family protein</fullName>
    </recommendedName>
</protein>
<dbReference type="STRING" id="305900.GV64_20205"/>
<dbReference type="eggNOG" id="COG1540">
    <property type="taxonomic scope" value="Bacteria"/>
</dbReference>
<dbReference type="SUPFAM" id="SSF88713">
    <property type="entry name" value="Glycoside hydrolase/deacetylase"/>
    <property type="match status" value="1"/>
</dbReference>
<dbReference type="GO" id="GO:0005975">
    <property type="term" value="P:carbohydrate metabolic process"/>
    <property type="evidence" value="ECO:0007669"/>
    <property type="project" value="InterPro"/>
</dbReference>
<dbReference type="PANTHER" id="PTHR30292:SF0">
    <property type="entry name" value="5-OXOPROLINASE SUBUNIT A"/>
    <property type="match status" value="1"/>
</dbReference>
<name>A0A081KF14_9GAMM</name>
<dbReference type="Proteomes" id="UP000027997">
    <property type="component" value="Unassembled WGS sequence"/>
</dbReference>
<gene>
    <name evidence="1" type="ORF">GV64_20205</name>
</gene>
<dbReference type="PANTHER" id="PTHR30292">
    <property type="entry name" value="UNCHARACTERIZED PROTEIN YBGL-RELATED"/>
    <property type="match status" value="1"/>
</dbReference>
<organism evidence="1 2">
    <name type="scientific">Endozoicomonas elysicola</name>
    <dbReference type="NCBI Taxonomy" id="305900"/>
    <lineage>
        <taxon>Bacteria</taxon>
        <taxon>Pseudomonadati</taxon>
        <taxon>Pseudomonadota</taxon>
        <taxon>Gammaproteobacteria</taxon>
        <taxon>Oceanospirillales</taxon>
        <taxon>Endozoicomonadaceae</taxon>
        <taxon>Endozoicomonas</taxon>
    </lineage>
</organism>
<proteinExistence type="predicted"/>
<dbReference type="RefSeq" id="WP_026258087.1">
    <property type="nucleotide sequence ID" value="NZ_JOJP01000001.1"/>
</dbReference>
<dbReference type="InterPro" id="IPR005501">
    <property type="entry name" value="LamB/YcsF/PxpA-like"/>
</dbReference>
<keyword evidence="2" id="KW-1185">Reference proteome</keyword>
<sequence length="247" mass="26918">MKLNCDMGESFGSWQMGNDEAVMPWIDMANIACGFHASDPDIMSDTVKQAVGCGVTVGAHPGYNDKMGFGRRPIPHSLESITNLVAYQVGALDAICQQHGTRVKYIKPHGALYHEMMNNPDVFEAIVIAAANMDIKPALMIQAMGDNELHKKMADKYLVPLIYEAYADRAYDDNGLLVSRSLPDAVHQDSAVILQQVKDLLSGEINTISGNRLVLKADSLCVHGDNLDAIALIQQIRQILKPADSAP</sequence>
<dbReference type="Gene3D" id="3.20.20.370">
    <property type="entry name" value="Glycoside hydrolase/deacetylase"/>
    <property type="match status" value="1"/>
</dbReference>
<evidence type="ECO:0000313" key="2">
    <source>
        <dbReference type="Proteomes" id="UP000027997"/>
    </source>
</evidence>
<comment type="caution">
    <text evidence="1">The sequence shown here is derived from an EMBL/GenBank/DDBJ whole genome shotgun (WGS) entry which is preliminary data.</text>
</comment>
<evidence type="ECO:0008006" key="3">
    <source>
        <dbReference type="Google" id="ProtNLM"/>
    </source>
</evidence>